<dbReference type="GO" id="GO:0022857">
    <property type="term" value="F:transmembrane transporter activity"/>
    <property type="evidence" value="ECO:0007669"/>
    <property type="project" value="InterPro"/>
</dbReference>
<feature type="transmembrane region" description="Helical" evidence="7">
    <location>
        <begin position="264"/>
        <end position="283"/>
    </location>
</feature>
<dbReference type="OrthoDB" id="9815624at2"/>
<dbReference type="KEGG" id="kbs:EPA93_45730"/>
<evidence type="ECO:0000256" key="7">
    <source>
        <dbReference type="SAM" id="Phobius"/>
    </source>
</evidence>
<dbReference type="InterPro" id="IPR020846">
    <property type="entry name" value="MFS_dom"/>
</dbReference>
<feature type="transmembrane region" description="Helical" evidence="7">
    <location>
        <begin position="55"/>
        <end position="79"/>
    </location>
</feature>
<organism evidence="9 10">
    <name type="scientific">Ktedonosporobacter rubrisoli</name>
    <dbReference type="NCBI Taxonomy" id="2509675"/>
    <lineage>
        <taxon>Bacteria</taxon>
        <taxon>Bacillati</taxon>
        <taxon>Chloroflexota</taxon>
        <taxon>Ktedonobacteria</taxon>
        <taxon>Ktedonobacterales</taxon>
        <taxon>Ktedonosporobacteraceae</taxon>
        <taxon>Ktedonosporobacter</taxon>
    </lineage>
</organism>
<keyword evidence="3" id="KW-1003">Cell membrane</keyword>
<protein>
    <submittedName>
        <fullName evidence="9">MFS transporter</fullName>
    </submittedName>
</protein>
<evidence type="ECO:0000256" key="6">
    <source>
        <dbReference type="ARBA" id="ARBA00023136"/>
    </source>
</evidence>
<evidence type="ECO:0000256" key="5">
    <source>
        <dbReference type="ARBA" id="ARBA00022989"/>
    </source>
</evidence>
<dbReference type="InterPro" id="IPR036259">
    <property type="entry name" value="MFS_trans_sf"/>
</dbReference>
<dbReference type="RefSeq" id="WP_129893949.1">
    <property type="nucleotide sequence ID" value="NZ_CP035758.1"/>
</dbReference>
<dbReference type="EMBL" id="CP035758">
    <property type="protein sequence ID" value="QBD82880.1"/>
    <property type="molecule type" value="Genomic_DNA"/>
</dbReference>
<feature type="transmembrane region" description="Helical" evidence="7">
    <location>
        <begin position="228"/>
        <end position="252"/>
    </location>
</feature>
<feature type="transmembrane region" description="Helical" evidence="7">
    <location>
        <begin position="295"/>
        <end position="312"/>
    </location>
</feature>
<keyword evidence="4 7" id="KW-0812">Transmembrane</keyword>
<name>A0A4P6K4V9_KTERU</name>
<feature type="transmembrane region" description="Helical" evidence="7">
    <location>
        <begin position="150"/>
        <end position="170"/>
    </location>
</feature>
<dbReference type="Pfam" id="PF07690">
    <property type="entry name" value="MFS_1"/>
    <property type="match status" value="1"/>
</dbReference>
<evidence type="ECO:0000256" key="2">
    <source>
        <dbReference type="ARBA" id="ARBA00022448"/>
    </source>
</evidence>
<sequence>MERSTAEKRQVTYRDVFHNGNWIRLWTGQTISQLGDAVSDIAFPLLVYEITKSPVGLGLGFGVEMLPLIVIGPIAGVFVDHWNRRTLLLVADFVRIGCALGMFLSTSVWQLYVLALLAAIMQAIFLATYSATIPQITQEQFTKSISLSYMGYKTMQVIGPMLAAIIIGLAGGPRAAFLFDTATFTVGFLLTLTISVANVERQDPAKNFLQDLGVGLSFLWQNAALRYIASYHVVFIIVSAASALGTVLYIKLSLGLSATLSDQLYGITGVVLAGSMAFMAWLIGLLDERISKRTLMLYAPVVAGLAYLLFLLHPGPTWILPIFFVVSVGNACGLLSFQTLLAHSIPNHLRGRVYSFFNAIGSVANLAAYGLFAALGLLLSPATLLALAGMILLIGIPLCTLVFKGNQALRAQEASENT</sequence>
<accession>A0A4P6K4V9</accession>
<dbReference type="Gene3D" id="1.20.1250.20">
    <property type="entry name" value="MFS general substrate transporter like domains"/>
    <property type="match status" value="1"/>
</dbReference>
<dbReference type="PROSITE" id="PS50850">
    <property type="entry name" value="MFS"/>
    <property type="match status" value="1"/>
</dbReference>
<dbReference type="InterPro" id="IPR011701">
    <property type="entry name" value="MFS"/>
</dbReference>
<dbReference type="PANTHER" id="PTHR43266">
    <property type="entry name" value="MACROLIDE-EFFLUX PROTEIN"/>
    <property type="match status" value="1"/>
</dbReference>
<dbReference type="SUPFAM" id="SSF103473">
    <property type="entry name" value="MFS general substrate transporter"/>
    <property type="match status" value="1"/>
</dbReference>
<evidence type="ECO:0000256" key="4">
    <source>
        <dbReference type="ARBA" id="ARBA00022692"/>
    </source>
</evidence>
<keyword evidence="5 7" id="KW-1133">Transmembrane helix</keyword>
<keyword evidence="2" id="KW-0813">Transport</keyword>
<dbReference type="PANTHER" id="PTHR43266:SF2">
    <property type="entry name" value="MAJOR FACILITATOR SUPERFAMILY (MFS) PROFILE DOMAIN-CONTAINING PROTEIN"/>
    <property type="match status" value="1"/>
</dbReference>
<evidence type="ECO:0000313" key="9">
    <source>
        <dbReference type="EMBL" id="QBD82880.1"/>
    </source>
</evidence>
<dbReference type="GO" id="GO:0005886">
    <property type="term" value="C:plasma membrane"/>
    <property type="evidence" value="ECO:0007669"/>
    <property type="project" value="UniProtKB-SubCell"/>
</dbReference>
<gene>
    <name evidence="9" type="ORF">EPA93_45730</name>
</gene>
<evidence type="ECO:0000256" key="3">
    <source>
        <dbReference type="ARBA" id="ARBA00022475"/>
    </source>
</evidence>
<evidence type="ECO:0000313" key="10">
    <source>
        <dbReference type="Proteomes" id="UP000290365"/>
    </source>
</evidence>
<feature type="transmembrane region" description="Helical" evidence="7">
    <location>
        <begin position="318"/>
        <end position="341"/>
    </location>
</feature>
<evidence type="ECO:0000256" key="1">
    <source>
        <dbReference type="ARBA" id="ARBA00004651"/>
    </source>
</evidence>
<dbReference type="AlphaFoldDB" id="A0A4P6K4V9"/>
<feature type="transmembrane region" description="Helical" evidence="7">
    <location>
        <begin position="353"/>
        <end position="378"/>
    </location>
</feature>
<keyword evidence="10" id="KW-1185">Reference proteome</keyword>
<keyword evidence="6 7" id="KW-0472">Membrane</keyword>
<reference evidence="9 10" key="1">
    <citation type="submission" date="2019-01" db="EMBL/GenBank/DDBJ databases">
        <title>Ktedonosporobacter rubrisoli SCAWS-G2.</title>
        <authorList>
            <person name="Huang Y."/>
            <person name="Yan B."/>
        </authorList>
    </citation>
    <scope>NUCLEOTIDE SEQUENCE [LARGE SCALE GENOMIC DNA]</scope>
    <source>
        <strain evidence="9 10">SCAWS-G2</strain>
    </source>
</reference>
<feature type="domain" description="Major facilitator superfamily (MFS) profile" evidence="8">
    <location>
        <begin position="21"/>
        <end position="407"/>
    </location>
</feature>
<feature type="transmembrane region" description="Helical" evidence="7">
    <location>
        <begin position="111"/>
        <end position="129"/>
    </location>
</feature>
<feature type="transmembrane region" description="Helical" evidence="7">
    <location>
        <begin position="176"/>
        <end position="199"/>
    </location>
</feature>
<proteinExistence type="predicted"/>
<comment type="subcellular location">
    <subcellularLocation>
        <location evidence="1">Cell membrane</location>
        <topology evidence="1">Multi-pass membrane protein</topology>
    </subcellularLocation>
</comment>
<dbReference type="CDD" id="cd06173">
    <property type="entry name" value="MFS_MefA_like"/>
    <property type="match status" value="1"/>
</dbReference>
<evidence type="ECO:0000259" key="8">
    <source>
        <dbReference type="PROSITE" id="PS50850"/>
    </source>
</evidence>
<feature type="transmembrane region" description="Helical" evidence="7">
    <location>
        <begin position="384"/>
        <end position="403"/>
    </location>
</feature>
<dbReference type="Proteomes" id="UP000290365">
    <property type="component" value="Chromosome"/>
</dbReference>